<dbReference type="InterPro" id="IPR003340">
    <property type="entry name" value="B3_DNA-bd"/>
</dbReference>
<dbReference type="GO" id="GO:0003700">
    <property type="term" value="F:DNA-binding transcription factor activity"/>
    <property type="evidence" value="ECO:0007669"/>
    <property type="project" value="InterPro"/>
</dbReference>
<dbReference type="PROSITE" id="PS50863">
    <property type="entry name" value="B3"/>
    <property type="match status" value="1"/>
</dbReference>
<dbReference type="Pfam" id="PF02362">
    <property type="entry name" value="B3"/>
    <property type="match status" value="1"/>
</dbReference>
<sequence>MNGQTITSKTSEFKNQLIRIGDCRHVGFSEQHASDVYELIHKRFFVSPGSCMSFAVLDAKLGVLATFHGDDKMEEDSGSVGLIGEVVGLGDRIKEEQMHTGNKEHSLNSHDPVDHVCEPRPNTVTTAEPPFKVFSKSVSKTDIESRLSFPTHFLHNFPVPEGSNLIEFQVIDTRGKLWKFKLSFRSGSGAYRKPVITGEWLSFVKDKGVQVGDTVTIFKQNNGTNECQYSISVTRRVFNVLATLPA</sequence>
<dbReference type="AlphaFoldDB" id="A0A8X7YAV4"/>
<evidence type="ECO:0000313" key="2">
    <source>
        <dbReference type="EMBL" id="KAG6747376.1"/>
    </source>
</evidence>
<feature type="domain" description="TF-B3" evidence="1">
    <location>
        <begin position="132"/>
        <end position="237"/>
    </location>
</feature>
<dbReference type="Proteomes" id="UP000886885">
    <property type="component" value="Chromosome 15A"/>
</dbReference>
<dbReference type="CDD" id="cd10017">
    <property type="entry name" value="B3_DNA"/>
    <property type="match status" value="1"/>
</dbReference>
<evidence type="ECO:0000259" key="1">
    <source>
        <dbReference type="PROSITE" id="PS50863"/>
    </source>
</evidence>
<keyword evidence="3" id="KW-1185">Reference proteome</keyword>
<dbReference type="GO" id="GO:0003677">
    <property type="term" value="F:DNA binding"/>
    <property type="evidence" value="ECO:0007669"/>
    <property type="project" value="InterPro"/>
</dbReference>
<dbReference type="EMBL" id="JAAWWB010000029">
    <property type="protein sequence ID" value="KAG6747376.1"/>
    <property type="molecule type" value="Genomic_DNA"/>
</dbReference>
<protein>
    <recommendedName>
        <fullName evidence="1">TF-B3 domain-containing protein</fullName>
    </recommendedName>
</protein>
<dbReference type="OrthoDB" id="954231at2759"/>
<accession>A0A8X7YAV4</accession>
<name>A0A8X7YAV4_POPTO</name>
<proteinExistence type="predicted"/>
<dbReference type="InterPro" id="IPR044800">
    <property type="entry name" value="LEC2-like"/>
</dbReference>
<dbReference type="PANTHER" id="PTHR31140">
    <property type="entry name" value="B3 DOMAIN-CONTAINING TRANSCRIPTION FACTOR ABI3"/>
    <property type="match status" value="1"/>
</dbReference>
<reference evidence="2" key="1">
    <citation type="journal article" date="2020" name="bioRxiv">
        <title>Hybrid origin of Populus tomentosa Carr. identified through genome sequencing and phylogenomic analysis.</title>
        <authorList>
            <person name="An X."/>
            <person name="Gao K."/>
            <person name="Chen Z."/>
            <person name="Li J."/>
            <person name="Yang X."/>
            <person name="Yang X."/>
            <person name="Zhou J."/>
            <person name="Guo T."/>
            <person name="Zhao T."/>
            <person name="Huang S."/>
            <person name="Miao D."/>
            <person name="Khan W.U."/>
            <person name="Rao P."/>
            <person name="Ye M."/>
            <person name="Lei B."/>
            <person name="Liao W."/>
            <person name="Wang J."/>
            <person name="Ji L."/>
            <person name="Li Y."/>
            <person name="Guo B."/>
            <person name="Mustafa N.S."/>
            <person name="Li S."/>
            <person name="Yun Q."/>
            <person name="Keller S.R."/>
            <person name="Mao J."/>
            <person name="Zhang R."/>
            <person name="Strauss S.H."/>
        </authorList>
    </citation>
    <scope>NUCLEOTIDE SEQUENCE</scope>
    <source>
        <strain evidence="2">GM15</strain>
        <tissue evidence="2">Leaf</tissue>
    </source>
</reference>
<gene>
    <name evidence="2" type="ORF">POTOM_049780</name>
</gene>
<dbReference type="SMART" id="SM01019">
    <property type="entry name" value="B3"/>
    <property type="match status" value="1"/>
</dbReference>
<dbReference type="PANTHER" id="PTHR31140:SF145">
    <property type="entry name" value="TF-B3 DOMAIN-CONTAINING PROTEIN"/>
    <property type="match status" value="1"/>
</dbReference>
<evidence type="ECO:0000313" key="3">
    <source>
        <dbReference type="Proteomes" id="UP000886885"/>
    </source>
</evidence>
<organism evidence="2 3">
    <name type="scientific">Populus tomentosa</name>
    <name type="common">Chinese white poplar</name>
    <dbReference type="NCBI Taxonomy" id="118781"/>
    <lineage>
        <taxon>Eukaryota</taxon>
        <taxon>Viridiplantae</taxon>
        <taxon>Streptophyta</taxon>
        <taxon>Embryophyta</taxon>
        <taxon>Tracheophyta</taxon>
        <taxon>Spermatophyta</taxon>
        <taxon>Magnoliopsida</taxon>
        <taxon>eudicotyledons</taxon>
        <taxon>Gunneridae</taxon>
        <taxon>Pentapetalae</taxon>
        <taxon>rosids</taxon>
        <taxon>fabids</taxon>
        <taxon>Malpighiales</taxon>
        <taxon>Salicaceae</taxon>
        <taxon>Saliceae</taxon>
        <taxon>Populus</taxon>
    </lineage>
</organism>
<comment type="caution">
    <text evidence="2">The sequence shown here is derived from an EMBL/GenBank/DDBJ whole genome shotgun (WGS) entry which is preliminary data.</text>
</comment>